<proteinExistence type="predicted"/>
<feature type="region of interest" description="Disordered" evidence="1">
    <location>
        <begin position="106"/>
        <end position="146"/>
    </location>
</feature>
<evidence type="ECO:0000313" key="2">
    <source>
        <dbReference type="EMBL" id="AHJ63302.1"/>
    </source>
</evidence>
<dbReference type="KEGG" id="gbc:GbCGDNIH3_1417"/>
<dbReference type="GeneID" id="69745657"/>
<dbReference type="RefSeq" id="WP_025286859.1">
    <property type="nucleotide sequence ID" value="NZ_CP003181.2"/>
</dbReference>
<evidence type="ECO:0000313" key="3">
    <source>
        <dbReference type="Proteomes" id="UP000019438"/>
    </source>
</evidence>
<name>A0AAN0RE74_9PROT</name>
<sequence>MSDLFSPDGGWRVRILDLSAPEDAALEDRVVEEVSGFLTLMHANAFARRYVRDSLERCRETGMAPADVLAAWSAFGEDAEVVDGGEHGWSSAAEVGVFAREPAKGEDRDWRLLDPRRDTEDDDNDDAEEGASSSASAAADDDGRED</sequence>
<evidence type="ECO:0000256" key="1">
    <source>
        <dbReference type="SAM" id="MobiDB-lite"/>
    </source>
</evidence>
<feature type="compositionally biased region" description="Acidic residues" evidence="1">
    <location>
        <begin position="120"/>
        <end position="129"/>
    </location>
</feature>
<dbReference type="AlphaFoldDB" id="A0AAN0RE74"/>
<protein>
    <submittedName>
        <fullName evidence="2">Uncharacterized protein</fullName>
    </submittedName>
</protein>
<organism evidence="2 3">
    <name type="scientific">Granulibacter bethesdensis</name>
    <dbReference type="NCBI Taxonomy" id="364410"/>
    <lineage>
        <taxon>Bacteria</taxon>
        <taxon>Pseudomonadati</taxon>
        <taxon>Pseudomonadota</taxon>
        <taxon>Alphaproteobacteria</taxon>
        <taxon>Acetobacterales</taxon>
        <taxon>Acetobacteraceae</taxon>
        <taxon>Granulibacter</taxon>
    </lineage>
</organism>
<feature type="compositionally biased region" description="Basic and acidic residues" evidence="1">
    <location>
        <begin position="106"/>
        <end position="119"/>
    </location>
</feature>
<dbReference type="Proteomes" id="UP000019438">
    <property type="component" value="Chromosome"/>
</dbReference>
<accession>A0AAN0RE74</accession>
<gene>
    <name evidence="2" type="ORF">GbCGDNIH3_1417</name>
</gene>
<reference evidence="3" key="1">
    <citation type="submission" date="2012-06" db="EMBL/GenBank/DDBJ databases">
        <title>Genome analysis of multiple Granulibacter bethesdensis isolates demonstrates substantial genome diversity.</title>
        <authorList>
            <person name="Greenberg D.E."/>
            <person name="Porcella S.F."/>
            <person name="Zarember K."/>
            <person name="Zelazny A.M."/>
            <person name="Bruno D."/>
            <person name="Martens C."/>
            <person name="Barbian K.D."/>
            <person name="Jaske E."/>
            <person name="Holland S.M."/>
        </authorList>
    </citation>
    <scope>NUCLEOTIDE SEQUENCE [LARGE SCALE GENOMIC DNA]</scope>
    <source>
        <strain evidence="3">CGDNIH3</strain>
    </source>
</reference>
<dbReference type="EMBL" id="CP003181">
    <property type="protein sequence ID" value="AHJ63302.1"/>
    <property type="molecule type" value="Genomic_DNA"/>
</dbReference>